<keyword evidence="3" id="KW-1185">Reference proteome</keyword>
<dbReference type="PROSITE" id="PS51502">
    <property type="entry name" value="S_R_A_B_BARREL"/>
    <property type="match status" value="1"/>
</dbReference>
<proteinExistence type="predicted"/>
<accession>A0AAE0P482</accession>
<gene>
    <name evidence="2" type="ORF">B0H63DRAFT_5414</name>
</gene>
<dbReference type="Proteomes" id="UP001285441">
    <property type="component" value="Unassembled WGS sequence"/>
</dbReference>
<comment type="caution">
    <text evidence="2">The sequence shown here is derived from an EMBL/GenBank/DDBJ whole genome shotgun (WGS) entry which is preliminary data.</text>
</comment>
<dbReference type="SUPFAM" id="SSF54909">
    <property type="entry name" value="Dimeric alpha+beta barrel"/>
    <property type="match status" value="1"/>
</dbReference>
<organism evidence="2 3">
    <name type="scientific">Podospora didyma</name>
    <dbReference type="NCBI Taxonomy" id="330526"/>
    <lineage>
        <taxon>Eukaryota</taxon>
        <taxon>Fungi</taxon>
        <taxon>Dikarya</taxon>
        <taxon>Ascomycota</taxon>
        <taxon>Pezizomycotina</taxon>
        <taxon>Sordariomycetes</taxon>
        <taxon>Sordariomycetidae</taxon>
        <taxon>Sordariales</taxon>
        <taxon>Podosporaceae</taxon>
        <taxon>Podospora</taxon>
    </lineage>
</organism>
<dbReference type="InterPro" id="IPR011008">
    <property type="entry name" value="Dimeric_a/b-barrel"/>
</dbReference>
<dbReference type="Pfam" id="PF07876">
    <property type="entry name" value="Dabb"/>
    <property type="match status" value="1"/>
</dbReference>
<name>A0AAE0P482_9PEZI</name>
<dbReference type="InterPro" id="IPR013097">
    <property type="entry name" value="Dabb"/>
</dbReference>
<sequence>MTIKQDTRIHRTTMFKVPDAENQRKLMEAYQTLSKTQVKGDQPYILYVCAGLAADEPLSKGYTVVAHTMFKNVEDMRYFDNECAAHAAVKKTAASLGMTEPPLAVYFEGQPALSK</sequence>
<evidence type="ECO:0000259" key="1">
    <source>
        <dbReference type="PROSITE" id="PS51502"/>
    </source>
</evidence>
<evidence type="ECO:0000313" key="3">
    <source>
        <dbReference type="Proteomes" id="UP001285441"/>
    </source>
</evidence>
<evidence type="ECO:0000313" key="2">
    <source>
        <dbReference type="EMBL" id="KAK3392960.1"/>
    </source>
</evidence>
<feature type="domain" description="Stress-response A/B barrel" evidence="1">
    <location>
        <begin position="9"/>
        <end position="107"/>
    </location>
</feature>
<dbReference type="EMBL" id="JAULSW010000001">
    <property type="protein sequence ID" value="KAK3392960.1"/>
    <property type="molecule type" value="Genomic_DNA"/>
</dbReference>
<protein>
    <recommendedName>
        <fullName evidence="1">Stress-response A/B barrel domain-containing protein</fullName>
    </recommendedName>
</protein>
<dbReference type="Gene3D" id="3.30.70.100">
    <property type="match status" value="1"/>
</dbReference>
<reference evidence="2" key="1">
    <citation type="journal article" date="2023" name="Mol. Phylogenet. Evol.">
        <title>Genome-scale phylogeny and comparative genomics of the fungal order Sordariales.</title>
        <authorList>
            <person name="Hensen N."/>
            <person name="Bonometti L."/>
            <person name="Westerberg I."/>
            <person name="Brannstrom I.O."/>
            <person name="Guillou S."/>
            <person name="Cros-Aarteil S."/>
            <person name="Calhoun S."/>
            <person name="Haridas S."/>
            <person name="Kuo A."/>
            <person name="Mondo S."/>
            <person name="Pangilinan J."/>
            <person name="Riley R."/>
            <person name="LaButti K."/>
            <person name="Andreopoulos B."/>
            <person name="Lipzen A."/>
            <person name="Chen C."/>
            <person name="Yan M."/>
            <person name="Daum C."/>
            <person name="Ng V."/>
            <person name="Clum A."/>
            <person name="Steindorff A."/>
            <person name="Ohm R.A."/>
            <person name="Martin F."/>
            <person name="Silar P."/>
            <person name="Natvig D.O."/>
            <person name="Lalanne C."/>
            <person name="Gautier V."/>
            <person name="Ament-Velasquez S.L."/>
            <person name="Kruys A."/>
            <person name="Hutchinson M.I."/>
            <person name="Powell A.J."/>
            <person name="Barry K."/>
            <person name="Miller A.N."/>
            <person name="Grigoriev I.V."/>
            <person name="Debuchy R."/>
            <person name="Gladieux P."/>
            <person name="Hiltunen Thoren M."/>
            <person name="Johannesson H."/>
        </authorList>
    </citation>
    <scope>NUCLEOTIDE SEQUENCE</scope>
    <source>
        <strain evidence="2">CBS 232.78</strain>
    </source>
</reference>
<dbReference type="AlphaFoldDB" id="A0AAE0P482"/>
<dbReference type="SMART" id="SM00886">
    <property type="entry name" value="Dabb"/>
    <property type="match status" value="1"/>
</dbReference>
<reference evidence="2" key="2">
    <citation type="submission" date="2023-06" db="EMBL/GenBank/DDBJ databases">
        <authorList>
            <consortium name="Lawrence Berkeley National Laboratory"/>
            <person name="Haridas S."/>
            <person name="Hensen N."/>
            <person name="Bonometti L."/>
            <person name="Westerberg I."/>
            <person name="Brannstrom I.O."/>
            <person name="Guillou S."/>
            <person name="Cros-Aarteil S."/>
            <person name="Calhoun S."/>
            <person name="Kuo A."/>
            <person name="Mondo S."/>
            <person name="Pangilinan J."/>
            <person name="Riley R."/>
            <person name="LaButti K."/>
            <person name="Andreopoulos B."/>
            <person name="Lipzen A."/>
            <person name="Chen C."/>
            <person name="Yanf M."/>
            <person name="Daum C."/>
            <person name="Ng V."/>
            <person name="Clum A."/>
            <person name="Steindorff A."/>
            <person name="Ohm R."/>
            <person name="Martin F."/>
            <person name="Silar P."/>
            <person name="Natvig D."/>
            <person name="Lalanne C."/>
            <person name="Gautier V."/>
            <person name="Ament-velasquez S.L."/>
            <person name="Kruys A."/>
            <person name="Hutchinson M.I."/>
            <person name="Powell A.J."/>
            <person name="Barry K."/>
            <person name="Miller A.N."/>
            <person name="Grigoriev I.V."/>
            <person name="Debuchy R."/>
            <person name="Gladieux P."/>
            <person name="Thoren M.H."/>
            <person name="Johannesson H."/>
        </authorList>
    </citation>
    <scope>NUCLEOTIDE SEQUENCE</scope>
    <source>
        <strain evidence="2">CBS 232.78</strain>
    </source>
</reference>